<accession>A0A7W7WHT1</accession>
<dbReference type="EMBL" id="JACHJR010000001">
    <property type="protein sequence ID" value="MBB4946829.1"/>
    <property type="molecule type" value="Genomic_DNA"/>
</dbReference>
<evidence type="ECO:0000313" key="2">
    <source>
        <dbReference type="Proteomes" id="UP000573327"/>
    </source>
</evidence>
<comment type="caution">
    <text evidence="1">The sequence shown here is derived from an EMBL/GenBank/DDBJ whole genome shotgun (WGS) entry which is preliminary data.</text>
</comment>
<sequence length="182" mass="19256">MVLGPFATAADLGVRMNRTFTGAAETQVNRLLADASSLIRMAAGYQQISRVDNDTVTLRGPGTTCLTLPQRPVLDVTAVAGLSAGRWEWDGGQTLTRLDGCTWSGAVTVTYSHGLNETQPGYEVARSVACDAVKRTVLNPELVRSHEVDDFAETLVDARASLLAGEADTIRQAFAGSSVGIS</sequence>
<reference evidence="1 2" key="1">
    <citation type="submission" date="2020-08" db="EMBL/GenBank/DDBJ databases">
        <title>Sequencing the genomes of 1000 actinobacteria strains.</title>
        <authorList>
            <person name="Klenk H.-P."/>
        </authorList>
    </citation>
    <scope>NUCLEOTIDE SEQUENCE [LARGE SCALE GENOMIC DNA]</scope>
    <source>
        <strain evidence="1 2">DSM 44786</strain>
    </source>
</reference>
<dbReference type="Proteomes" id="UP000573327">
    <property type="component" value="Unassembled WGS sequence"/>
</dbReference>
<organism evidence="1 2">
    <name type="scientific">Kitasatospora gansuensis</name>
    <dbReference type="NCBI Taxonomy" id="258050"/>
    <lineage>
        <taxon>Bacteria</taxon>
        <taxon>Bacillati</taxon>
        <taxon>Actinomycetota</taxon>
        <taxon>Actinomycetes</taxon>
        <taxon>Kitasatosporales</taxon>
        <taxon>Streptomycetaceae</taxon>
        <taxon>Kitasatospora</taxon>
    </lineage>
</organism>
<keyword evidence="2" id="KW-1185">Reference proteome</keyword>
<evidence type="ECO:0000313" key="1">
    <source>
        <dbReference type="EMBL" id="MBB4946829.1"/>
    </source>
</evidence>
<protein>
    <submittedName>
        <fullName evidence="1">Uncharacterized protein</fullName>
    </submittedName>
</protein>
<proteinExistence type="predicted"/>
<dbReference type="AlphaFoldDB" id="A0A7W7WHT1"/>
<dbReference type="RefSeq" id="WP_184914089.1">
    <property type="nucleotide sequence ID" value="NZ_JACHJR010000001.1"/>
</dbReference>
<name>A0A7W7WHT1_9ACTN</name>
<gene>
    <name evidence="1" type="ORF">F4556_002364</name>
</gene>